<dbReference type="PRINTS" id="PR00364">
    <property type="entry name" value="DISEASERSIST"/>
</dbReference>
<dbReference type="GO" id="GO:0043531">
    <property type="term" value="F:ADP binding"/>
    <property type="evidence" value="ECO:0007669"/>
    <property type="project" value="InterPro"/>
</dbReference>
<evidence type="ECO:0000256" key="6">
    <source>
        <dbReference type="SAM" id="Coils"/>
    </source>
</evidence>
<keyword evidence="6" id="KW-0175">Coiled coil</keyword>
<dbReference type="FunFam" id="3.40.50.300:FF:001091">
    <property type="entry name" value="Probable disease resistance protein At1g61300"/>
    <property type="match status" value="1"/>
</dbReference>
<dbReference type="Pfam" id="PF25019">
    <property type="entry name" value="LRR_R13L1-DRL21"/>
    <property type="match status" value="1"/>
</dbReference>
<evidence type="ECO:0000256" key="2">
    <source>
        <dbReference type="ARBA" id="ARBA00022737"/>
    </source>
</evidence>
<dbReference type="GO" id="GO:0006952">
    <property type="term" value="P:defense response"/>
    <property type="evidence" value="ECO:0007669"/>
    <property type="project" value="UniProtKB-KW"/>
</dbReference>
<evidence type="ECO:0000259" key="9">
    <source>
        <dbReference type="Pfam" id="PF23559"/>
    </source>
</evidence>
<dbReference type="PANTHER" id="PTHR36766">
    <property type="entry name" value="PLANT BROAD-SPECTRUM MILDEW RESISTANCE PROTEIN RPW8"/>
    <property type="match status" value="1"/>
</dbReference>
<feature type="domain" description="R13L1/DRL21-like LRR repeat region" evidence="10">
    <location>
        <begin position="705"/>
        <end position="832"/>
    </location>
</feature>
<dbReference type="InterPro" id="IPR032675">
    <property type="entry name" value="LRR_dom_sf"/>
</dbReference>
<name>A0A0F6TN75_9ROSI</name>
<dbReference type="SUPFAM" id="SSF52058">
    <property type="entry name" value="L domain-like"/>
    <property type="match status" value="2"/>
</dbReference>
<dbReference type="Pfam" id="PF00931">
    <property type="entry name" value="NB-ARC"/>
    <property type="match status" value="1"/>
</dbReference>
<dbReference type="InterPro" id="IPR041118">
    <property type="entry name" value="Rx_N"/>
</dbReference>
<evidence type="ECO:0000313" key="11">
    <source>
        <dbReference type="EMBL" id="AKE49463.1"/>
    </source>
</evidence>
<accession>A0A0F6TN75</accession>
<evidence type="ECO:0000259" key="10">
    <source>
        <dbReference type="Pfam" id="PF25019"/>
    </source>
</evidence>
<evidence type="ECO:0000259" key="7">
    <source>
        <dbReference type="Pfam" id="PF00931"/>
    </source>
</evidence>
<feature type="coiled-coil region" evidence="6">
    <location>
        <begin position="35"/>
        <end position="86"/>
    </location>
</feature>
<proteinExistence type="evidence at transcript level"/>
<keyword evidence="4" id="KW-0611">Plant defense</keyword>
<feature type="domain" description="NB-ARC" evidence="7">
    <location>
        <begin position="181"/>
        <end position="350"/>
    </location>
</feature>
<sequence>MAEHVLSAVLSVLLKKLTPGELLEFATQGCVRSKLKKWEKTLKMINALLIDAEEKQLTNGAVKMWLEELQDLAYDAEDILDEYATEALRRKLKIEEHQASTSTVRKLIPTCCVGFSPSALRSNFSMRSEIDEVTTRLEDLCKRRSELGLENIAGGRSVVSWQRPTTTCFPTESVVHGRDEDKAKVLELLRSETGDAPFGVVPIVGMGGIGKTTLARQVYNDKAAEDFNLKAWVCVSDDFDVVRISKAILESVTGCSCDLKELNAVQSQLTKEIAGKQFLLVLDDVWSEDDSLWETLRSPFLYGAQGSKIIVTTRLQDVAKTVKPKGFYKLDPLSDDKCWSLFMQFASEGRDDVVEWNVEDIRQKVVQKCDGLPLAAKTLGGLLRRKKSKDEWMEILDNKIWDLRTGDNILPVLRLSYYHLPSDLKRCFAYSAIFPKDYEFEEKELVFLWMAEGLIQQSGDDKHLEKLGGECFHDLVSRSIFQVSASNNNKFIMHDLINDLAQSVSGCMSFRLESEHESHNQSKIFVKARYSSNVCRRVLHSYVRRRVYSKGNFKVFESAKHLRTHLSVKLEDYNFRCCYISNSVVHNLLLKFKKLRVLSLQGYGSIELSNSIGDLRLLRYLNLSYSGIRSLPESINSMCNLQTLLLRGCKYLLELPCNMRNLIKLRHIDISGASLIKKMPFGIGNWKFLTTLSNFIVAKSGGSRLKDLRCLEFLYGQLHISSLENVIEDEDTREIILSDKKDLKVLLLEWGVEVDDSRNEEVDKNVLDMLRPHQNLEELTIRCYGGTKFPSWVGDSSFSKMTGLTLEGCKKCTCLPSLGLLGSLKHLTIRKMRGVKDIGSEFYGEVCLKPFPSLETILFEDLEEWERWDTVQENDSVEIFLKLRQLSIVQCPKLSAMLPHNLYLLEKLVVRDCAKLVVSVATSLVLRELEIDECKDIICSGSPTSSNSLKRVILSNITDFGSWLKQDFRRVEVLEVNGCDELINLWQNEIFLEKPPQGLHSLISMRTLDITNCKTLTTLLEGVKQRNAHLENVEIKDCDSLTNIFREQLPPSLKILSVKGCEKLQCLLEDDDESNDSSSSMTFKEKVNSHSSHLDKLEIGNCPSLMCLPLTDQFSATLTNLVINGCLKLTTVSLPIALKHLRIYNCPKLTVILPRGQLPKTIEVLDMYKCESLESIVEGFHNNPALHTIEIFDCDNLKSIPNGLHTLSSLHSFEIKHCRDLVSFPTGGFPNCISSVSIHSCEKLKDLPSGLHTLTSLQDLDLFNCPSLSYPEEGFPSNLSSLGISNPNLCKTLNNWGLHNLTSLKDLYIHELSDADSFHEEIEMTLPPTVTFLWIQNFPKLKFLSSKSLENLNSLECLGLQNCPALTSFPSLPSSLLELCMYHCPLLKEACKKDKGKEWYKIADIPCVKIDGKSIHDP</sequence>
<dbReference type="Pfam" id="PF18052">
    <property type="entry name" value="Rx_N"/>
    <property type="match status" value="1"/>
</dbReference>
<dbReference type="InterPro" id="IPR058922">
    <property type="entry name" value="WHD_DRP"/>
</dbReference>
<reference evidence="11" key="1">
    <citation type="submission" date="2014-12" db="EMBL/GenBank/DDBJ databases">
        <title>Cloning and Analysis NBS Resistance Genes from Embryogenic Callus in Dimocarpus longan Lour.</title>
        <authorList>
            <person name="Ye W."/>
            <person name="Lin Y."/>
            <person name="Lai Z."/>
        </authorList>
    </citation>
    <scope>NUCLEOTIDE SEQUENCE</scope>
</reference>
<feature type="domain" description="Disease resistance protein winged helix" evidence="9">
    <location>
        <begin position="433"/>
        <end position="501"/>
    </location>
</feature>
<dbReference type="InterPro" id="IPR036388">
    <property type="entry name" value="WH-like_DNA-bd_sf"/>
</dbReference>
<evidence type="ECO:0000256" key="3">
    <source>
        <dbReference type="ARBA" id="ARBA00022741"/>
    </source>
</evidence>
<dbReference type="Pfam" id="PF23559">
    <property type="entry name" value="WHD_DRP"/>
    <property type="match status" value="1"/>
</dbReference>
<keyword evidence="1" id="KW-0433">Leucine-rich repeat</keyword>
<dbReference type="GO" id="GO:0051707">
    <property type="term" value="P:response to other organism"/>
    <property type="evidence" value="ECO:0007669"/>
    <property type="project" value="UniProtKB-ARBA"/>
</dbReference>
<keyword evidence="3" id="KW-0547">Nucleotide-binding</keyword>
<dbReference type="InterPro" id="IPR002182">
    <property type="entry name" value="NB-ARC"/>
</dbReference>
<organism evidence="11">
    <name type="scientific">Dimocarpus longan</name>
    <dbReference type="NCBI Taxonomy" id="128017"/>
    <lineage>
        <taxon>Eukaryota</taxon>
        <taxon>Viridiplantae</taxon>
        <taxon>Streptophyta</taxon>
        <taxon>Embryophyta</taxon>
        <taxon>Tracheophyta</taxon>
        <taxon>Spermatophyta</taxon>
        <taxon>Magnoliopsida</taxon>
        <taxon>eudicotyledons</taxon>
        <taxon>Gunneridae</taxon>
        <taxon>Pentapetalae</taxon>
        <taxon>rosids</taxon>
        <taxon>malvids</taxon>
        <taxon>Sapindales</taxon>
        <taxon>Sapindaceae</taxon>
        <taxon>Dimocarpus</taxon>
    </lineage>
</organism>
<keyword evidence="5" id="KW-0067">ATP-binding</keyword>
<dbReference type="FunFam" id="1.10.10.10:FF:000322">
    <property type="entry name" value="Probable disease resistance protein At1g63360"/>
    <property type="match status" value="1"/>
</dbReference>
<dbReference type="InterPro" id="IPR038005">
    <property type="entry name" value="RX-like_CC"/>
</dbReference>
<dbReference type="Gene3D" id="1.10.8.430">
    <property type="entry name" value="Helical domain of apoptotic protease-activating factors"/>
    <property type="match status" value="1"/>
</dbReference>
<feature type="domain" description="Disease resistance N-terminal" evidence="8">
    <location>
        <begin position="9"/>
        <end position="97"/>
    </location>
</feature>
<evidence type="ECO:0000256" key="5">
    <source>
        <dbReference type="ARBA" id="ARBA00022840"/>
    </source>
</evidence>
<dbReference type="Gene3D" id="1.10.10.10">
    <property type="entry name" value="Winged helix-like DNA-binding domain superfamily/Winged helix DNA-binding domain"/>
    <property type="match status" value="1"/>
</dbReference>
<dbReference type="InterPro" id="IPR027417">
    <property type="entry name" value="P-loop_NTPase"/>
</dbReference>
<dbReference type="EMBL" id="KP266529">
    <property type="protein sequence ID" value="AKE49463.1"/>
    <property type="molecule type" value="mRNA"/>
</dbReference>
<dbReference type="CDD" id="cd14798">
    <property type="entry name" value="RX-CC_like"/>
    <property type="match status" value="1"/>
</dbReference>
<dbReference type="SUPFAM" id="SSF52540">
    <property type="entry name" value="P-loop containing nucleoside triphosphate hydrolases"/>
    <property type="match status" value="1"/>
</dbReference>
<evidence type="ECO:0000256" key="4">
    <source>
        <dbReference type="ARBA" id="ARBA00022821"/>
    </source>
</evidence>
<dbReference type="Gene3D" id="1.20.5.4130">
    <property type="match status" value="1"/>
</dbReference>
<protein>
    <submittedName>
        <fullName evidence="11">NBS-LRR disease resistance protein NBS48</fullName>
    </submittedName>
</protein>
<dbReference type="PANTHER" id="PTHR36766:SF51">
    <property type="entry name" value="DISEASE RESISTANCE RPP13-LIKE PROTEIN 1"/>
    <property type="match status" value="1"/>
</dbReference>
<evidence type="ECO:0000259" key="8">
    <source>
        <dbReference type="Pfam" id="PF18052"/>
    </source>
</evidence>
<dbReference type="Gene3D" id="3.80.10.10">
    <property type="entry name" value="Ribonuclease Inhibitor"/>
    <property type="match status" value="4"/>
</dbReference>
<dbReference type="InterPro" id="IPR056789">
    <property type="entry name" value="LRR_R13L1-DRL21"/>
</dbReference>
<evidence type="ECO:0000256" key="1">
    <source>
        <dbReference type="ARBA" id="ARBA00022614"/>
    </source>
</evidence>
<dbReference type="Gene3D" id="3.40.50.300">
    <property type="entry name" value="P-loop containing nucleotide triphosphate hydrolases"/>
    <property type="match status" value="1"/>
</dbReference>
<keyword evidence="2" id="KW-0677">Repeat</keyword>
<dbReference type="InterPro" id="IPR042197">
    <property type="entry name" value="Apaf_helical"/>
</dbReference>
<dbReference type="GO" id="GO:0005524">
    <property type="term" value="F:ATP binding"/>
    <property type="evidence" value="ECO:0007669"/>
    <property type="project" value="UniProtKB-KW"/>
</dbReference>